<accession>A0A967EHD5</accession>
<feature type="transmembrane region" description="Helical" evidence="1">
    <location>
        <begin position="167"/>
        <end position="186"/>
    </location>
</feature>
<comment type="caution">
    <text evidence="2">The sequence shown here is derived from an EMBL/GenBank/DDBJ whole genome shotgun (WGS) entry which is preliminary data.</text>
</comment>
<proteinExistence type="predicted"/>
<feature type="transmembrane region" description="Helical" evidence="1">
    <location>
        <begin position="144"/>
        <end position="161"/>
    </location>
</feature>
<keyword evidence="1" id="KW-0472">Membrane</keyword>
<keyword evidence="1" id="KW-0812">Transmembrane</keyword>
<feature type="transmembrane region" description="Helical" evidence="1">
    <location>
        <begin position="117"/>
        <end position="137"/>
    </location>
</feature>
<evidence type="ECO:0000313" key="2">
    <source>
        <dbReference type="EMBL" id="NHO53437.1"/>
    </source>
</evidence>
<dbReference type="Proteomes" id="UP000597459">
    <property type="component" value="Unassembled WGS sequence"/>
</dbReference>
<name>A0A967EHD5_9PROT</name>
<gene>
    <name evidence="2" type="ORF">GOB87_05590</name>
</gene>
<dbReference type="AlphaFoldDB" id="A0A967EHD5"/>
<feature type="transmembrane region" description="Helical" evidence="1">
    <location>
        <begin position="46"/>
        <end position="68"/>
    </location>
</feature>
<keyword evidence="1" id="KW-1133">Transmembrane helix</keyword>
<feature type="transmembrane region" description="Helical" evidence="1">
    <location>
        <begin position="80"/>
        <end position="97"/>
    </location>
</feature>
<dbReference type="RefSeq" id="WP_166313663.1">
    <property type="nucleotide sequence ID" value="NZ_WOTH01000008.1"/>
</dbReference>
<evidence type="ECO:0000256" key="1">
    <source>
        <dbReference type="SAM" id="Phobius"/>
    </source>
</evidence>
<keyword evidence="3" id="KW-1185">Reference proteome</keyword>
<sequence>MTLALALLPFAALLALIAGLSAVPFVGLLTALSIVFVRQGGLFSLAWPVVFAAVVALIIATVPVGLLAGYEEDATPSRKAGALILALLLLVAANLTVPVGDVSFFAGSLPEFVRPVSVPAVTVALGVTFAGLATMALRSGIRRQLAGVLTACDGVLLSAVNTPDPSMAWLVGACVLLVAGAGTWLARRLSLLRERQQVPHSGKMT</sequence>
<reference evidence="2" key="1">
    <citation type="submission" date="2019-11" db="EMBL/GenBank/DDBJ databases">
        <title>Description of new Acetobacter species.</title>
        <authorList>
            <person name="Cleenwerck I."/>
            <person name="Sombolestani A.S."/>
        </authorList>
    </citation>
    <scope>NUCLEOTIDE SEQUENCE</scope>
    <source>
        <strain evidence="2">LMG 1626</strain>
    </source>
</reference>
<organism evidence="2 3">
    <name type="scientific">Acetobacter estunensis</name>
    <dbReference type="NCBI Taxonomy" id="104097"/>
    <lineage>
        <taxon>Bacteria</taxon>
        <taxon>Pseudomonadati</taxon>
        <taxon>Pseudomonadota</taxon>
        <taxon>Alphaproteobacteria</taxon>
        <taxon>Acetobacterales</taxon>
        <taxon>Acetobacteraceae</taxon>
        <taxon>Acetobacter</taxon>
    </lineage>
</organism>
<protein>
    <submittedName>
        <fullName evidence="2">Uncharacterized protein</fullName>
    </submittedName>
</protein>
<evidence type="ECO:0000313" key="3">
    <source>
        <dbReference type="Proteomes" id="UP000597459"/>
    </source>
</evidence>
<dbReference type="EMBL" id="WOTH01000008">
    <property type="protein sequence ID" value="NHO53437.1"/>
    <property type="molecule type" value="Genomic_DNA"/>
</dbReference>